<evidence type="ECO:0000259" key="2">
    <source>
        <dbReference type="Pfam" id="PF00561"/>
    </source>
</evidence>
<comment type="caution">
    <text evidence="3">The sequence shown here is derived from an EMBL/GenBank/DDBJ whole genome shotgun (WGS) entry which is preliminary data.</text>
</comment>
<name>A0AAE3SZY8_9BURK</name>
<keyword evidence="1" id="KW-0472">Membrane</keyword>
<keyword evidence="3" id="KW-0378">Hydrolase</keyword>
<gene>
    <name evidence="3" type="ORF">PGB34_11640</name>
</gene>
<protein>
    <submittedName>
        <fullName evidence="3">Alpha/beta fold hydrolase</fullName>
    </submittedName>
</protein>
<accession>A0AAE3SZY8</accession>
<dbReference type="GO" id="GO:0016787">
    <property type="term" value="F:hydrolase activity"/>
    <property type="evidence" value="ECO:0007669"/>
    <property type="project" value="UniProtKB-KW"/>
</dbReference>
<feature type="transmembrane region" description="Helical" evidence="1">
    <location>
        <begin position="31"/>
        <end position="56"/>
    </location>
</feature>
<feature type="domain" description="AB hydrolase-1" evidence="2">
    <location>
        <begin position="109"/>
        <end position="219"/>
    </location>
</feature>
<proteinExistence type="predicted"/>
<reference evidence="3" key="1">
    <citation type="submission" date="2023-01" db="EMBL/GenBank/DDBJ databases">
        <title>Xenophilus mangrovi sp. nov., isolated from soil of Mangrove nature reserve.</title>
        <authorList>
            <person name="Xu S."/>
            <person name="Liu Z."/>
            <person name="Xu Y."/>
        </authorList>
    </citation>
    <scope>NUCLEOTIDE SEQUENCE</scope>
    <source>
        <strain evidence="3">YW8</strain>
    </source>
</reference>
<feature type="transmembrane region" description="Helical" evidence="1">
    <location>
        <begin position="68"/>
        <end position="88"/>
    </location>
</feature>
<dbReference type="EMBL" id="JAQIPB010000003">
    <property type="protein sequence ID" value="MDA7417020.1"/>
    <property type="molecule type" value="Genomic_DNA"/>
</dbReference>
<dbReference type="RefSeq" id="WP_271428238.1">
    <property type="nucleotide sequence ID" value="NZ_JAQIPB010000003.1"/>
</dbReference>
<dbReference type="PANTHER" id="PTHR37946:SF1">
    <property type="entry name" value="SLL1969 PROTEIN"/>
    <property type="match status" value="1"/>
</dbReference>
<dbReference type="Pfam" id="PF00561">
    <property type="entry name" value="Abhydrolase_1"/>
    <property type="match status" value="1"/>
</dbReference>
<dbReference type="SUPFAM" id="SSF53474">
    <property type="entry name" value="alpha/beta-Hydrolases"/>
    <property type="match status" value="1"/>
</dbReference>
<organism evidence="3 4">
    <name type="scientific">Xenophilus arseniciresistens</name>
    <dbReference type="NCBI Taxonomy" id="1283306"/>
    <lineage>
        <taxon>Bacteria</taxon>
        <taxon>Pseudomonadati</taxon>
        <taxon>Pseudomonadota</taxon>
        <taxon>Betaproteobacteria</taxon>
        <taxon>Burkholderiales</taxon>
        <taxon>Comamonadaceae</taxon>
        <taxon>Xenophilus</taxon>
    </lineage>
</organism>
<sequence>MTARALRWLVVAALLWSGFWLLWAWQRGSTAVWLASAAPWFTLWLALGLEFAFAALSKRKEAERPGGWALLRAWWRACWGALVVFGWLQPFRARAWPDRLQPRPGRRGVVLIHGLACNRGFWAPWLRELTQDDRCFIALDLAPPWGPVERHVPALDAAVRQVHRATGLAPLLVCHSMGGLVARAWLATVADAQAHRVVTLGTPHAGTALARADLWGLARRMRLDEPTLCAQAQHLGPDCRARFTCWYSLCDNIVFPAANARLAGATNCHAHGRGHVELAFDPAVRRQTLALLAGPPCGECATHVDKSPLGDTGLDPLADQN</sequence>
<dbReference type="InterPro" id="IPR029058">
    <property type="entry name" value="AB_hydrolase_fold"/>
</dbReference>
<dbReference type="Proteomes" id="UP001212602">
    <property type="component" value="Unassembled WGS sequence"/>
</dbReference>
<keyword evidence="1" id="KW-1133">Transmembrane helix</keyword>
<dbReference type="AlphaFoldDB" id="A0AAE3SZY8"/>
<dbReference type="PANTHER" id="PTHR37946">
    <property type="entry name" value="SLL1969 PROTEIN"/>
    <property type="match status" value="1"/>
</dbReference>
<keyword evidence="1" id="KW-0812">Transmembrane</keyword>
<evidence type="ECO:0000313" key="4">
    <source>
        <dbReference type="Proteomes" id="UP001212602"/>
    </source>
</evidence>
<keyword evidence="4" id="KW-1185">Reference proteome</keyword>
<feature type="transmembrane region" description="Helical" evidence="1">
    <location>
        <begin position="5"/>
        <end position="25"/>
    </location>
</feature>
<evidence type="ECO:0000313" key="3">
    <source>
        <dbReference type="EMBL" id="MDA7417020.1"/>
    </source>
</evidence>
<evidence type="ECO:0000256" key="1">
    <source>
        <dbReference type="SAM" id="Phobius"/>
    </source>
</evidence>
<dbReference type="Gene3D" id="3.40.50.1820">
    <property type="entry name" value="alpha/beta hydrolase"/>
    <property type="match status" value="1"/>
</dbReference>
<dbReference type="InterPro" id="IPR000073">
    <property type="entry name" value="AB_hydrolase_1"/>
</dbReference>